<evidence type="ECO:0000256" key="2">
    <source>
        <dbReference type="ARBA" id="ARBA00004906"/>
    </source>
</evidence>
<accession>A0A7D9E9P5</accession>
<keyword evidence="8" id="KW-1185">Reference proteome</keyword>
<evidence type="ECO:0000256" key="5">
    <source>
        <dbReference type="ARBA" id="ARBA00022786"/>
    </source>
</evidence>
<comment type="caution">
    <text evidence="7">The sequence shown here is derived from an EMBL/GenBank/DDBJ whole genome shotgun (WGS) entry which is preliminary data.</text>
</comment>
<sequence length="727" mass="80648">MGLKKQRAKGLHVSLKKNTTKDVLLKVSTDKHVAHSQDLIKPGYNYHILYPDGTIVDKLKESDEEFVLHKYKSECGKPYDRISFFLCPTMDYTRAAVQRCLKSDSDISLPGDIESNDDSIDVINSNTTEVISSGEKQYKRPGAQPVISNYLVNVDAGQHPLATSSNAKVSVVCADVHASTLSSGPCSTKSAPTHNVVVVVDPDAAVPESRKSPVEITSVVSENIDQLPCYSGDFSAAILRDSQDTQFTTLMEMFPQLDEVMIHEALLQANFDIEIAVARILSCSPSSSTPQQVYAALDFCNAFDNDEEQDERTHSDVNLELVRNESGLEAVSDLQKDSDNTPLYTILKCFSAGKFDPECPLRIKIRRSHLWHDTIFKLKRCAENDLNKLIKVQFIGEPAVDQGGPRKEFFPLLHRGVSASSLFVGEPESKCFNHNIIALEQKEYLLYGHLCALGILQDSPSPCFFSSSVADYIVYGKLDKVSTCVKDVPNAKARKKLEELQGISDPDQFKKVASFDCSLRFKAGYAKPIVTMEDKDDLIRCISLHYLLLSGLVELEQFIEGLKLSGMLDVIRQHPKKARHLFMPSSENRVTAEKLDALFDCIFSPEGSNKRAQEEAVALNFSLYLDAVEANEAKSNLLDLTTGEETEITLSLSDVLQFITGSFTVPATGFNEKPSIEFEHGDPHRKLHANTCSNTITFPVNSTLMEFESFKNEFTSCLVMSPGFGTI</sequence>
<dbReference type="EMBL" id="CACRXK020004753">
    <property type="protein sequence ID" value="CAB4003885.1"/>
    <property type="molecule type" value="Genomic_DNA"/>
</dbReference>
<gene>
    <name evidence="7" type="ORF">PACLA_8A071332</name>
</gene>
<comment type="pathway">
    <text evidence="2">Protein modification; protein ubiquitination.</text>
</comment>
<keyword evidence="5 6" id="KW-0833">Ubl conjugation pathway</keyword>
<dbReference type="Gene3D" id="3.90.1750.10">
    <property type="entry name" value="Hect, E3 ligase catalytic domains"/>
    <property type="match status" value="1"/>
</dbReference>
<evidence type="ECO:0000256" key="4">
    <source>
        <dbReference type="ARBA" id="ARBA00022679"/>
    </source>
</evidence>
<dbReference type="PROSITE" id="PS51140">
    <property type="entry name" value="CUE"/>
    <property type="match status" value="1"/>
</dbReference>
<comment type="catalytic activity">
    <reaction evidence="1">
        <text>S-ubiquitinyl-[E2 ubiquitin-conjugating enzyme]-L-cysteine + [acceptor protein]-L-lysine = [E2 ubiquitin-conjugating enzyme]-L-cysteine + N(6)-ubiquitinyl-[acceptor protein]-L-lysine.</text>
        <dbReference type="EC" id="2.3.2.26"/>
    </reaction>
</comment>
<dbReference type="GO" id="GO:0006511">
    <property type="term" value="P:ubiquitin-dependent protein catabolic process"/>
    <property type="evidence" value="ECO:0007669"/>
    <property type="project" value="TreeGrafter"/>
</dbReference>
<dbReference type="EC" id="2.3.2.26" evidence="3"/>
<dbReference type="PANTHER" id="PTHR11254:SF67">
    <property type="entry name" value="E3 UBIQUITIN-PROTEIN LIGASE HUWE1"/>
    <property type="match status" value="1"/>
</dbReference>
<dbReference type="SUPFAM" id="SSF46934">
    <property type="entry name" value="UBA-like"/>
    <property type="match status" value="1"/>
</dbReference>
<dbReference type="OrthoDB" id="5985670at2759"/>
<dbReference type="SMART" id="SM00546">
    <property type="entry name" value="CUE"/>
    <property type="match status" value="1"/>
</dbReference>
<dbReference type="GO" id="GO:0016874">
    <property type="term" value="F:ligase activity"/>
    <property type="evidence" value="ECO:0007669"/>
    <property type="project" value="UniProtKB-KW"/>
</dbReference>
<dbReference type="InterPro" id="IPR009060">
    <property type="entry name" value="UBA-like_sf"/>
</dbReference>
<evidence type="ECO:0000256" key="1">
    <source>
        <dbReference type="ARBA" id="ARBA00000885"/>
    </source>
</evidence>
<comment type="caution">
    <text evidence="6">Lacks conserved residue(s) required for the propagation of feature annotation.</text>
</comment>
<name>A0A7D9E9P5_PARCT</name>
<dbReference type="GO" id="GO:0005737">
    <property type="term" value="C:cytoplasm"/>
    <property type="evidence" value="ECO:0007669"/>
    <property type="project" value="TreeGrafter"/>
</dbReference>
<dbReference type="Proteomes" id="UP001152795">
    <property type="component" value="Unassembled WGS sequence"/>
</dbReference>
<dbReference type="GO" id="GO:0061630">
    <property type="term" value="F:ubiquitin protein ligase activity"/>
    <property type="evidence" value="ECO:0007669"/>
    <property type="project" value="UniProtKB-EC"/>
</dbReference>
<dbReference type="Gene3D" id="3.30.2410.10">
    <property type="entry name" value="Hect, E3 ligase catalytic domain"/>
    <property type="match status" value="1"/>
</dbReference>
<feature type="active site" description="Glycyl thioester intermediate" evidence="6">
    <location>
        <position position="692"/>
    </location>
</feature>
<dbReference type="GO" id="GO:0043130">
    <property type="term" value="F:ubiquitin binding"/>
    <property type="evidence" value="ECO:0007669"/>
    <property type="project" value="InterPro"/>
</dbReference>
<dbReference type="InterPro" id="IPR003892">
    <property type="entry name" value="CUE"/>
</dbReference>
<proteinExistence type="predicted"/>
<dbReference type="GO" id="GO:0000209">
    <property type="term" value="P:protein polyubiquitination"/>
    <property type="evidence" value="ECO:0007669"/>
    <property type="project" value="TreeGrafter"/>
</dbReference>
<evidence type="ECO:0000313" key="8">
    <source>
        <dbReference type="Proteomes" id="UP001152795"/>
    </source>
</evidence>
<keyword evidence="7" id="KW-0436">Ligase</keyword>
<reference evidence="7" key="1">
    <citation type="submission" date="2020-04" db="EMBL/GenBank/DDBJ databases">
        <authorList>
            <person name="Alioto T."/>
            <person name="Alioto T."/>
            <person name="Gomez Garrido J."/>
        </authorList>
    </citation>
    <scope>NUCLEOTIDE SEQUENCE</scope>
    <source>
        <strain evidence="7">A484AB</strain>
    </source>
</reference>
<evidence type="ECO:0000256" key="6">
    <source>
        <dbReference type="PROSITE-ProRule" id="PRU00104"/>
    </source>
</evidence>
<dbReference type="CDD" id="cd14279">
    <property type="entry name" value="CUE"/>
    <property type="match status" value="1"/>
</dbReference>
<dbReference type="InterPro" id="IPR050409">
    <property type="entry name" value="E3_ubiq-protein_ligase"/>
</dbReference>
<dbReference type="PANTHER" id="PTHR11254">
    <property type="entry name" value="HECT DOMAIN UBIQUITIN-PROTEIN LIGASE"/>
    <property type="match status" value="1"/>
</dbReference>
<dbReference type="AlphaFoldDB" id="A0A7D9E9P5"/>
<dbReference type="Pfam" id="PF02845">
    <property type="entry name" value="CUE"/>
    <property type="match status" value="1"/>
</dbReference>
<dbReference type="InterPro" id="IPR035983">
    <property type="entry name" value="Hect_E3_ubiquitin_ligase"/>
</dbReference>
<dbReference type="SUPFAM" id="SSF56204">
    <property type="entry name" value="Hect, E3 ligase catalytic domain"/>
    <property type="match status" value="1"/>
</dbReference>
<dbReference type="Gene3D" id="1.10.8.10">
    <property type="entry name" value="DNA helicase RuvA subunit, C-terminal domain"/>
    <property type="match status" value="1"/>
</dbReference>
<evidence type="ECO:0000313" key="7">
    <source>
        <dbReference type="EMBL" id="CAB4003885.1"/>
    </source>
</evidence>
<dbReference type="PROSITE" id="PS50237">
    <property type="entry name" value="HECT"/>
    <property type="match status" value="2"/>
</dbReference>
<evidence type="ECO:0000256" key="3">
    <source>
        <dbReference type="ARBA" id="ARBA00012485"/>
    </source>
</evidence>
<dbReference type="InterPro" id="IPR000569">
    <property type="entry name" value="HECT_dom"/>
</dbReference>
<keyword evidence="4" id="KW-0808">Transferase</keyword>
<organism evidence="7 8">
    <name type="scientific">Paramuricea clavata</name>
    <name type="common">Red gorgonian</name>
    <name type="synonym">Violescent sea-whip</name>
    <dbReference type="NCBI Taxonomy" id="317549"/>
    <lineage>
        <taxon>Eukaryota</taxon>
        <taxon>Metazoa</taxon>
        <taxon>Cnidaria</taxon>
        <taxon>Anthozoa</taxon>
        <taxon>Octocorallia</taxon>
        <taxon>Malacalcyonacea</taxon>
        <taxon>Plexauridae</taxon>
        <taxon>Paramuricea</taxon>
    </lineage>
</organism>
<protein>
    <recommendedName>
        <fullName evidence="3">HECT-type E3 ubiquitin transferase</fullName>
        <ecNumber evidence="3">2.3.2.26</ecNumber>
    </recommendedName>
</protein>